<dbReference type="InterPro" id="IPR027417">
    <property type="entry name" value="P-loop_NTPase"/>
</dbReference>
<sequence>MRRDFGCVCGKCLTNFISVRHFPTLTWFFPPSSCHSYLPPPSSRVLALVQPCFRSITKTVRKNNSSRFGKFVEIQFDQRGRISRATIRTYLLESSHVCQVSDPERNYHCFYMLCATPPELIGKEESTKKSQVSFHN</sequence>
<reference evidence="8" key="1">
    <citation type="journal article" date="2020" name="Nat. Genet.">
        <title>Genomic diversifications of five Gossypium allopolyploid species and their impact on cotton improvement.</title>
        <authorList>
            <person name="Chen Z.J."/>
            <person name="Sreedasyam A."/>
            <person name="Ando A."/>
            <person name="Song Q."/>
            <person name="De Santiago L.M."/>
            <person name="Hulse-Kemp A.M."/>
            <person name="Ding M."/>
            <person name="Ye W."/>
            <person name="Kirkbride R.C."/>
            <person name="Jenkins J."/>
            <person name="Plott C."/>
            <person name="Lovell J."/>
            <person name="Lin Y.M."/>
            <person name="Vaughn R."/>
            <person name="Liu B."/>
            <person name="Simpson S."/>
            <person name="Scheffler B.E."/>
            <person name="Wen L."/>
            <person name="Saski C.A."/>
            <person name="Grover C.E."/>
            <person name="Hu G."/>
            <person name="Conover J.L."/>
            <person name="Carlson J.W."/>
            <person name="Shu S."/>
            <person name="Boston L.B."/>
            <person name="Williams M."/>
            <person name="Peterson D.G."/>
            <person name="McGee K."/>
            <person name="Jones D.C."/>
            <person name="Wendel J.F."/>
            <person name="Stelly D.M."/>
            <person name="Grimwood J."/>
            <person name="Schmutz J."/>
        </authorList>
    </citation>
    <scope>NUCLEOTIDE SEQUENCE [LARGE SCALE GENOMIC DNA]</scope>
    <source>
        <strain evidence="8">cv. TM-1</strain>
    </source>
</reference>
<keyword evidence="2" id="KW-0067">ATP-binding</keyword>
<evidence type="ECO:0000259" key="7">
    <source>
        <dbReference type="PROSITE" id="PS51456"/>
    </source>
</evidence>
<evidence type="ECO:0000256" key="1">
    <source>
        <dbReference type="ARBA" id="ARBA00022741"/>
    </source>
</evidence>
<dbReference type="InterPro" id="IPR001609">
    <property type="entry name" value="Myosin_head_motor_dom-like"/>
</dbReference>
<dbReference type="PANTHER" id="PTHR13140:SF836">
    <property type="entry name" value="MYOSIN-6"/>
    <property type="match status" value="1"/>
</dbReference>
<keyword evidence="4" id="KW-0505">Motor protein</keyword>
<dbReference type="GeneID" id="107926611"/>
<evidence type="ECO:0000313" key="8">
    <source>
        <dbReference type="Proteomes" id="UP000818029"/>
    </source>
</evidence>
<dbReference type="PANTHER" id="PTHR13140">
    <property type="entry name" value="MYOSIN"/>
    <property type="match status" value="1"/>
</dbReference>
<evidence type="ECO:0000256" key="2">
    <source>
        <dbReference type="ARBA" id="ARBA00022840"/>
    </source>
</evidence>
<dbReference type="Gene3D" id="3.40.850.10">
    <property type="entry name" value="Kinesin motor domain"/>
    <property type="match status" value="1"/>
</dbReference>
<dbReference type="Pfam" id="PF00063">
    <property type="entry name" value="Myosin_head"/>
    <property type="match status" value="1"/>
</dbReference>
<keyword evidence="3 6" id="KW-0518">Myosin</keyword>
<evidence type="ECO:0000256" key="4">
    <source>
        <dbReference type="ARBA" id="ARBA00023175"/>
    </source>
</evidence>
<dbReference type="InterPro" id="IPR036961">
    <property type="entry name" value="Kinesin_motor_dom_sf"/>
</dbReference>
<keyword evidence="1" id="KW-0547">Nucleotide-binding</keyword>
<name>A0ABM3C2B5_GOSHI</name>
<dbReference type="Proteomes" id="UP000818029">
    <property type="component" value="Chromosome A07"/>
</dbReference>
<evidence type="ECO:0000313" key="9">
    <source>
        <dbReference type="RefSeq" id="XP_040973431.1"/>
    </source>
</evidence>
<keyword evidence="8" id="KW-1185">Reference proteome</keyword>
<dbReference type="SUPFAM" id="SSF52540">
    <property type="entry name" value="P-loop containing nucleoside triphosphate hydrolases"/>
    <property type="match status" value="1"/>
</dbReference>
<comment type="caution">
    <text evidence="6">Lacks conserved residue(s) required for the propagation of feature annotation.</text>
</comment>
<accession>A0ABM3C2B5</accession>
<dbReference type="RefSeq" id="XP_040973431.1">
    <property type="nucleotide sequence ID" value="XM_041117497.1"/>
</dbReference>
<protein>
    <submittedName>
        <fullName evidence="9">Myosin-7 isoform X2</fullName>
    </submittedName>
</protein>
<evidence type="ECO:0000256" key="5">
    <source>
        <dbReference type="ARBA" id="ARBA00023203"/>
    </source>
</evidence>
<dbReference type="PROSITE" id="PS51456">
    <property type="entry name" value="MYOSIN_MOTOR"/>
    <property type="match status" value="1"/>
</dbReference>
<gene>
    <name evidence="9" type="primary">LOC107926611</name>
</gene>
<feature type="domain" description="Myosin motor" evidence="7">
    <location>
        <begin position="1"/>
        <end position="136"/>
    </location>
</feature>
<comment type="similarity">
    <text evidence="6">Belongs to the TRAFAC class myosin-kinesin ATPase superfamily. Myosin family.</text>
</comment>
<proteinExistence type="inferred from homology"/>
<evidence type="ECO:0000256" key="6">
    <source>
        <dbReference type="PROSITE-ProRule" id="PRU00782"/>
    </source>
</evidence>
<evidence type="ECO:0000256" key="3">
    <source>
        <dbReference type="ARBA" id="ARBA00023123"/>
    </source>
</evidence>
<keyword evidence="5 6" id="KW-0009">Actin-binding</keyword>
<reference evidence="9" key="2">
    <citation type="submission" date="2025-08" db="UniProtKB">
        <authorList>
            <consortium name="RefSeq"/>
        </authorList>
    </citation>
    <scope>IDENTIFICATION</scope>
</reference>
<organism evidence="8 9">
    <name type="scientific">Gossypium hirsutum</name>
    <name type="common">Upland cotton</name>
    <name type="synonym">Gossypium mexicanum</name>
    <dbReference type="NCBI Taxonomy" id="3635"/>
    <lineage>
        <taxon>Eukaryota</taxon>
        <taxon>Viridiplantae</taxon>
        <taxon>Streptophyta</taxon>
        <taxon>Embryophyta</taxon>
        <taxon>Tracheophyta</taxon>
        <taxon>Spermatophyta</taxon>
        <taxon>Magnoliopsida</taxon>
        <taxon>eudicotyledons</taxon>
        <taxon>Gunneridae</taxon>
        <taxon>Pentapetalae</taxon>
        <taxon>rosids</taxon>
        <taxon>malvids</taxon>
        <taxon>Malvales</taxon>
        <taxon>Malvaceae</taxon>
        <taxon>Malvoideae</taxon>
        <taxon>Gossypium</taxon>
    </lineage>
</organism>